<evidence type="ECO:0000256" key="6">
    <source>
        <dbReference type="SAM" id="Phobius"/>
    </source>
</evidence>
<keyword evidence="6" id="KW-0472">Membrane</keyword>
<dbReference type="RefSeq" id="WP_169250014.1">
    <property type="nucleotide sequence ID" value="NZ_SPMZ01000061.1"/>
</dbReference>
<comment type="pathway">
    <text evidence="1">Lipid metabolism.</text>
</comment>
<evidence type="ECO:0000256" key="5">
    <source>
        <dbReference type="ARBA" id="ARBA00023315"/>
    </source>
</evidence>
<keyword evidence="3" id="KW-0808">Transferase</keyword>
<dbReference type="PANTHER" id="PTHR10434:SF64">
    <property type="entry name" value="1-ACYL-SN-GLYCEROL-3-PHOSPHATE ACYLTRANSFERASE-RELATED"/>
    <property type="match status" value="1"/>
</dbReference>
<comment type="caution">
    <text evidence="8">The sequence shown here is derived from an EMBL/GenBank/DDBJ whole genome shotgun (WGS) entry which is preliminary data.</text>
</comment>
<keyword evidence="2" id="KW-0444">Lipid biosynthesis</keyword>
<keyword evidence="5 8" id="KW-0012">Acyltransferase</keyword>
<sequence>MNGDGAWSRTGRRLRRVPLVALHVLAGIVVAALLWPGRNGMVSDRPLIMWSRVLCWIMGVRATVTGTPAGGAVLFVANHISWLDIFCIAGVCPTHFLAKREVADWPLFGWLSRRAGTAFIRRGGDNGAGEAAEQLTWRLRNGGRVLVFPEGTSTGGETVRRFFPRLFQAAILARCPVQAIALRYPHRDGVHPAVPFVGDASLLPHLWRLLGERRIEVTLRFCEPLSALGRTRNELAEHARAQIDGVLSGAGTARPPASTALVGQA</sequence>
<evidence type="ECO:0000313" key="8">
    <source>
        <dbReference type="EMBL" id="NMQ20747.1"/>
    </source>
</evidence>
<accession>A0ABX1TQ02</accession>
<evidence type="ECO:0000256" key="3">
    <source>
        <dbReference type="ARBA" id="ARBA00022679"/>
    </source>
</evidence>
<dbReference type="SUPFAM" id="SSF69593">
    <property type="entry name" value="Glycerol-3-phosphate (1)-acyltransferase"/>
    <property type="match status" value="1"/>
</dbReference>
<keyword evidence="4" id="KW-0443">Lipid metabolism</keyword>
<dbReference type="GO" id="GO:0016746">
    <property type="term" value="F:acyltransferase activity"/>
    <property type="evidence" value="ECO:0007669"/>
    <property type="project" value="UniProtKB-KW"/>
</dbReference>
<feature type="transmembrane region" description="Helical" evidence="6">
    <location>
        <begin position="17"/>
        <end position="35"/>
    </location>
</feature>
<feature type="domain" description="Phospholipid/glycerol acyltransferase" evidence="7">
    <location>
        <begin position="73"/>
        <end position="185"/>
    </location>
</feature>
<organism evidence="8 9">
    <name type="scientific">Candidatus Competibacter phosphatis</name>
    <dbReference type="NCBI Taxonomy" id="221280"/>
    <lineage>
        <taxon>Bacteria</taxon>
        <taxon>Pseudomonadati</taxon>
        <taxon>Pseudomonadota</taxon>
        <taxon>Gammaproteobacteria</taxon>
        <taxon>Candidatus Competibacteraceae</taxon>
        <taxon>Candidatus Competibacter</taxon>
    </lineage>
</organism>
<dbReference type="SMART" id="SM00563">
    <property type="entry name" value="PlsC"/>
    <property type="match status" value="1"/>
</dbReference>
<dbReference type="PANTHER" id="PTHR10434">
    <property type="entry name" value="1-ACYL-SN-GLYCEROL-3-PHOSPHATE ACYLTRANSFERASE"/>
    <property type="match status" value="1"/>
</dbReference>
<dbReference type="CDD" id="cd07989">
    <property type="entry name" value="LPLAT_AGPAT-like"/>
    <property type="match status" value="1"/>
</dbReference>
<evidence type="ECO:0000256" key="1">
    <source>
        <dbReference type="ARBA" id="ARBA00005189"/>
    </source>
</evidence>
<dbReference type="InterPro" id="IPR002123">
    <property type="entry name" value="Plipid/glycerol_acylTrfase"/>
</dbReference>
<evidence type="ECO:0000259" key="7">
    <source>
        <dbReference type="SMART" id="SM00563"/>
    </source>
</evidence>
<evidence type="ECO:0000256" key="2">
    <source>
        <dbReference type="ARBA" id="ARBA00022516"/>
    </source>
</evidence>
<proteinExistence type="predicted"/>
<name>A0ABX1TQ02_9GAMM</name>
<reference evidence="8 9" key="1">
    <citation type="submission" date="2019-03" db="EMBL/GenBank/DDBJ databases">
        <title>Metabolic reconstructions from genomes of highly enriched 'Candidatus Accumulibacter' and 'Candidatus Competibacter' bioreactor populations.</title>
        <authorList>
            <person name="Annavajhala M.K."/>
            <person name="Welles L."/>
            <person name="Abbas B."/>
            <person name="Sorokin D."/>
            <person name="Park H."/>
            <person name="Van Loosdrecht M."/>
            <person name="Chandran K."/>
        </authorList>
    </citation>
    <scope>NUCLEOTIDE SEQUENCE [LARGE SCALE GENOMIC DNA]</scope>
    <source>
        <strain evidence="8 9">SBR_G</strain>
    </source>
</reference>
<gene>
    <name evidence="8" type="ORF">E4P82_17030</name>
</gene>
<keyword evidence="6" id="KW-0812">Transmembrane</keyword>
<dbReference type="Proteomes" id="UP000760480">
    <property type="component" value="Unassembled WGS sequence"/>
</dbReference>
<evidence type="ECO:0000256" key="4">
    <source>
        <dbReference type="ARBA" id="ARBA00023098"/>
    </source>
</evidence>
<dbReference type="Pfam" id="PF01553">
    <property type="entry name" value="Acyltransferase"/>
    <property type="match status" value="1"/>
</dbReference>
<protein>
    <submittedName>
        <fullName evidence="8">1-acyl-sn-glycerol-3-phosphate acyltransferase</fullName>
    </submittedName>
</protein>
<dbReference type="EMBL" id="SPMZ01000061">
    <property type="protein sequence ID" value="NMQ20747.1"/>
    <property type="molecule type" value="Genomic_DNA"/>
</dbReference>
<evidence type="ECO:0000313" key="9">
    <source>
        <dbReference type="Proteomes" id="UP000760480"/>
    </source>
</evidence>
<keyword evidence="9" id="KW-1185">Reference proteome</keyword>
<keyword evidence="6" id="KW-1133">Transmembrane helix</keyword>